<accession>A0ABM7RPJ5</accession>
<evidence type="ECO:0000313" key="4">
    <source>
        <dbReference type="Proteomes" id="UP001374893"/>
    </source>
</evidence>
<reference evidence="3 4" key="1">
    <citation type="submission" date="2021-06" db="EMBL/GenBank/DDBJ databases">
        <title>Complete genome of Haloferula helveola possessing various polysaccharide degrading enzymes.</title>
        <authorList>
            <person name="Takami H."/>
            <person name="Huang C."/>
            <person name="Hamasaki K."/>
        </authorList>
    </citation>
    <scope>NUCLEOTIDE SEQUENCE [LARGE SCALE GENOMIC DNA]</scope>
    <source>
        <strain evidence="3 4">CN-1</strain>
    </source>
</reference>
<feature type="compositionally biased region" description="Polar residues" evidence="1">
    <location>
        <begin position="280"/>
        <end position="290"/>
    </location>
</feature>
<keyword evidence="2" id="KW-0812">Transmembrane</keyword>
<feature type="region of interest" description="Disordered" evidence="1">
    <location>
        <begin position="280"/>
        <end position="300"/>
    </location>
</feature>
<organism evidence="3 4">
    <name type="scientific">Haloferula helveola</name>
    <dbReference type="NCBI Taxonomy" id="490095"/>
    <lineage>
        <taxon>Bacteria</taxon>
        <taxon>Pseudomonadati</taxon>
        <taxon>Verrucomicrobiota</taxon>
        <taxon>Verrucomicrobiia</taxon>
        <taxon>Verrucomicrobiales</taxon>
        <taxon>Verrucomicrobiaceae</taxon>
        <taxon>Haloferula</taxon>
    </lineage>
</organism>
<evidence type="ECO:0000256" key="2">
    <source>
        <dbReference type="SAM" id="Phobius"/>
    </source>
</evidence>
<keyword evidence="2" id="KW-1133">Transmembrane helix</keyword>
<sequence length="300" mass="34020">MRYGWLIGAFCFFNWSVIAQEEPPDPPTEEEAEDFHHEIHVPEEFLDDYFATRPSTFLRDPQNLLDPRERKERAQFLEYHSDDSLIDFHLFLFAGDQMIPEDVRVEELAERFFGEGKPSVLVLYFLGAPERTILQLSPQVADDVPKAEQKRLLAQAVRAAEEHPIATEQLEAFCVQTAIRIFWIERAAGLTDEPPVVEPSESERLKEPPPTRGAQLKAWFGSWWSEWGVAASTVLGGILTAWIARWIIKRRARYRFPEFAIEPRLGGDRGAGIGAVIQFGSTTQSPSTQKGKPDDVLGGI</sequence>
<dbReference type="EMBL" id="AP024702">
    <property type="protein sequence ID" value="BCX49978.1"/>
    <property type="molecule type" value="Genomic_DNA"/>
</dbReference>
<protein>
    <recommendedName>
        <fullName evidence="5">TPM domain-containing protein</fullName>
    </recommendedName>
</protein>
<feature type="compositionally biased region" description="Basic and acidic residues" evidence="1">
    <location>
        <begin position="291"/>
        <end position="300"/>
    </location>
</feature>
<feature type="transmembrane region" description="Helical" evidence="2">
    <location>
        <begin position="227"/>
        <end position="248"/>
    </location>
</feature>
<proteinExistence type="predicted"/>
<keyword evidence="4" id="KW-1185">Reference proteome</keyword>
<keyword evidence="2" id="KW-0472">Membrane</keyword>
<gene>
    <name evidence="3" type="ORF">HAHE_38860</name>
</gene>
<dbReference type="Proteomes" id="UP001374893">
    <property type="component" value="Chromosome"/>
</dbReference>
<evidence type="ECO:0000256" key="1">
    <source>
        <dbReference type="SAM" id="MobiDB-lite"/>
    </source>
</evidence>
<evidence type="ECO:0008006" key="5">
    <source>
        <dbReference type="Google" id="ProtNLM"/>
    </source>
</evidence>
<evidence type="ECO:0000313" key="3">
    <source>
        <dbReference type="EMBL" id="BCX49978.1"/>
    </source>
</evidence>
<dbReference type="RefSeq" id="WP_338686839.1">
    <property type="nucleotide sequence ID" value="NZ_AP024702.1"/>
</dbReference>
<name>A0ABM7RPJ5_9BACT</name>